<dbReference type="STRING" id="658167.SAMN04488135_102289"/>
<dbReference type="CDD" id="cd17365">
    <property type="entry name" value="MFS_PcaK_like"/>
    <property type="match status" value="1"/>
</dbReference>
<organism evidence="7 8">
    <name type="scientific">Pollutimonas bauzanensis</name>
    <dbReference type="NCBI Taxonomy" id="658167"/>
    <lineage>
        <taxon>Bacteria</taxon>
        <taxon>Pseudomonadati</taxon>
        <taxon>Pseudomonadota</taxon>
        <taxon>Betaproteobacteria</taxon>
        <taxon>Burkholderiales</taxon>
        <taxon>Alcaligenaceae</taxon>
        <taxon>Pollutimonas</taxon>
    </lineage>
</organism>
<dbReference type="OrthoDB" id="9814026at2"/>
<feature type="transmembrane region" description="Helical" evidence="5">
    <location>
        <begin position="91"/>
        <end position="110"/>
    </location>
</feature>
<dbReference type="PANTHER" id="PTHR23508:SF10">
    <property type="entry name" value="CARBOXYLIC ACID TRANSPORTER PROTEIN HOMOLOG"/>
    <property type="match status" value="1"/>
</dbReference>
<dbReference type="InterPro" id="IPR011701">
    <property type="entry name" value="MFS"/>
</dbReference>
<dbReference type="GO" id="GO:0005886">
    <property type="term" value="C:plasma membrane"/>
    <property type="evidence" value="ECO:0007669"/>
    <property type="project" value="TreeGrafter"/>
</dbReference>
<feature type="transmembrane region" description="Helical" evidence="5">
    <location>
        <begin position="149"/>
        <end position="173"/>
    </location>
</feature>
<dbReference type="InterPro" id="IPR020846">
    <property type="entry name" value="MFS_dom"/>
</dbReference>
<evidence type="ECO:0000256" key="4">
    <source>
        <dbReference type="ARBA" id="ARBA00023136"/>
    </source>
</evidence>
<feature type="transmembrane region" description="Helical" evidence="5">
    <location>
        <begin position="347"/>
        <end position="371"/>
    </location>
</feature>
<evidence type="ECO:0000256" key="2">
    <source>
        <dbReference type="ARBA" id="ARBA00022692"/>
    </source>
</evidence>
<evidence type="ECO:0000313" key="8">
    <source>
        <dbReference type="Proteomes" id="UP000184226"/>
    </source>
</evidence>
<comment type="subcellular location">
    <subcellularLocation>
        <location evidence="1">Membrane</location>
        <topology evidence="1">Multi-pass membrane protein</topology>
    </subcellularLocation>
</comment>
<accession>A0A1M5QIB8</accession>
<dbReference type="SUPFAM" id="SSF103473">
    <property type="entry name" value="MFS general substrate transporter"/>
    <property type="match status" value="1"/>
</dbReference>
<feature type="transmembrane region" description="Helical" evidence="5">
    <location>
        <begin position="383"/>
        <end position="408"/>
    </location>
</feature>
<dbReference type="AlphaFoldDB" id="A0A1M5QIB8"/>
<keyword evidence="2 5" id="KW-0812">Transmembrane</keyword>
<keyword evidence="8" id="KW-1185">Reference proteome</keyword>
<gene>
    <name evidence="7" type="ORF">SAMN04488135_102289</name>
</gene>
<evidence type="ECO:0000256" key="5">
    <source>
        <dbReference type="SAM" id="Phobius"/>
    </source>
</evidence>
<evidence type="ECO:0000313" key="7">
    <source>
        <dbReference type="EMBL" id="SHH13887.1"/>
    </source>
</evidence>
<feature type="transmembrane region" description="Helical" evidence="5">
    <location>
        <begin position="324"/>
        <end position="341"/>
    </location>
</feature>
<keyword evidence="3 5" id="KW-1133">Transmembrane helix</keyword>
<feature type="transmembrane region" description="Helical" evidence="5">
    <location>
        <begin position="260"/>
        <end position="279"/>
    </location>
</feature>
<evidence type="ECO:0000256" key="1">
    <source>
        <dbReference type="ARBA" id="ARBA00004141"/>
    </source>
</evidence>
<dbReference type="PANTHER" id="PTHR23508">
    <property type="entry name" value="CARBOXYLIC ACID TRANSPORTER PROTEIN HOMOLOG"/>
    <property type="match status" value="1"/>
</dbReference>
<dbReference type="Gene3D" id="1.20.1250.20">
    <property type="entry name" value="MFS general substrate transporter like domains"/>
    <property type="match status" value="1"/>
</dbReference>
<evidence type="ECO:0000259" key="6">
    <source>
        <dbReference type="PROSITE" id="PS50850"/>
    </source>
</evidence>
<dbReference type="PROSITE" id="PS50850">
    <property type="entry name" value="MFS"/>
    <property type="match status" value="1"/>
</dbReference>
<feature type="transmembrane region" description="Helical" evidence="5">
    <location>
        <begin position="414"/>
        <end position="432"/>
    </location>
</feature>
<dbReference type="Pfam" id="PF07690">
    <property type="entry name" value="MFS_1"/>
    <property type="match status" value="1"/>
</dbReference>
<feature type="domain" description="Major facilitator superfamily (MFS) profile" evidence="6">
    <location>
        <begin position="25"/>
        <end position="438"/>
    </location>
</feature>
<dbReference type="GO" id="GO:0046943">
    <property type="term" value="F:carboxylic acid transmembrane transporter activity"/>
    <property type="evidence" value="ECO:0007669"/>
    <property type="project" value="TreeGrafter"/>
</dbReference>
<feature type="transmembrane region" description="Helical" evidence="5">
    <location>
        <begin position="23"/>
        <end position="47"/>
    </location>
</feature>
<feature type="transmembrane region" description="Helical" evidence="5">
    <location>
        <begin position="116"/>
        <end position="137"/>
    </location>
</feature>
<protein>
    <submittedName>
        <fullName evidence="7">MFS transporter, AAHS family, 4-hydroxybenzoate transporter</fullName>
    </submittedName>
</protein>
<dbReference type="PROSITE" id="PS00217">
    <property type="entry name" value="SUGAR_TRANSPORT_2"/>
    <property type="match status" value="1"/>
</dbReference>
<feature type="transmembrane region" description="Helical" evidence="5">
    <location>
        <begin position="299"/>
        <end position="317"/>
    </location>
</feature>
<dbReference type="RefSeq" id="WP_073101930.1">
    <property type="nucleotide sequence ID" value="NZ_FQXE01000002.1"/>
</dbReference>
<name>A0A1M5QIB8_9BURK</name>
<dbReference type="InterPro" id="IPR036259">
    <property type="entry name" value="MFS_trans_sf"/>
</dbReference>
<feature type="transmembrane region" description="Helical" evidence="5">
    <location>
        <begin position="179"/>
        <end position="199"/>
    </location>
</feature>
<keyword evidence="4 5" id="KW-0472">Membrane</keyword>
<proteinExistence type="predicted"/>
<sequence>MNASTTLDVRAFINGRSMSANQWVLAVLCFAIVAIDGMDVAIMGFIAPSILAEWNVSKPAFGFVMGAAPIGLAIGALAAGSSSDWFGRRRVLLVSVACFGICTVFTAYATNPEQMAFLRFLTGLGLGAAMPNTSTLLTEYVPERSRSFLVATMFTGFNLGSALIGFVAAYLIPNYGWKAVLVFGGVLPLIMLPLLYFFLPESASFMAVKRFRPERIARVLGRVCGENLGRYNEFVCRENAPQGKQPLAVLFASGYAVRTFSLWITYFMGLLIIYLATSWLPTMMKEAGMPIERAAQVTAMFQLAGTVGAILVGLAMDRSRPNRVIALAYLAGGVSLVLLGISGVTSAWIALLVGFVGFFLSGAQTGLNAYAPSCYPTMARATGVSWMLGVGRLGSILGSSIGGVLMGLGWGFENIFMALAVPAAVAAIAILINRPATAKTGG</sequence>
<dbReference type="Proteomes" id="UP000184226">
    <property type="component" value="Unassembled WGS sequence"/>
</dbReference>
<dbReference type="EMBL" id="FQXE01000002">
    <property type="protein sequence ID" value="SHH13887.1"/>
    <property type="molecule type" value="Genomic_DNA"/>
</dbReference>
<dbReference type="InterPro" id="IPR005829">
    <property type="entry name" value="Sugar_transporter_CS"/>
</dbReference>
<reference evidence="7 8" key="1">
    <citation type="submission" date="2016-11" db="EMBL/GenBank/DDBJ databases">
        <authorList>
            <person name="Jaros S."/>
            <person name="Januszkiewicz K."/>
            <person name="Wedrychowicz H."/>
        </authorList>
    </citation>
    <scope>NUCLEOTIDE SEQUENCE [LARGE SCALE GENOMIC DNA]</scope>
    <source>
        <strain evidence="7 8">CGMCC 1.10190</strain>
    </source>
</reference>
<evidence type="ECO:0000256" key="3">
    <source>
        <dbReference type="ARBA" id="ARBA00022989"/>
    </source>
</evidence>
<feature type="transmembrane region" description="Helical" evidence="5">
    <location>
        <begin position="59"/>
        <end position="79"/>
    </location>
</feature>